<evidence type="ECO:0000256" key="3">
    <source>
        <dbReference type="ARBA" id="ARBA00022970"/>
    </source>
</evidence>
<feature type="domain" description="Leucine-binding protein" evidence="5">
    <location>
        <begin position="24"/>
        <end position="353"/>
    </location>
</feature>
<keyword evidence="7" id="KW-1185">Reference proteome</keyword>
<evidence type="ECO:0000256" key="2">
    <source>
        <dbReference type="ARBA" id="ARBA00022729"/>
    </source>
</evidence>
<dbReference type="Proteomes" id="UP000182932">
    <property type="component" value="Unassembled WGS sequence"/>
</dbReference>
<keyword evidence="3" id="KW-0813">Transport</keyword>
<feature type="signal peptide" evidence="4">
    <location>
        <begin position="1"/>
        <end position="21"/>
    </location>
</feature>
<dbReference type="RefSeq" id="WP_074837835.1">
    <property type="nucleotide sequence ID" value="NZ_CATLQZ010000018.1"/>
</dbReference>
<dbReference type="PANTHER" id="PTHR30483:SF6">
    <property type="entry name" value="PERIPLASMIC BINDING PROTEIN OF ABC TRANSPORTER FOR NATURAL AMINO ACIDS"/>
    <property type="match status" value="1"/>
</dbReference>
<gene>
    <name evidence="6" type="ORF">SAMN04487940_11576</name>
</gene>
<dbReference type="Pfam" id="PF13458">
    <property type="entry name" value="Peripla_BP_6"/>
    <property type="match status" value="1"/>
</dbReference>
<dbReference type="SUPFAM" id="SSF53822">
    <property type="entry name" value="Periplasmic binding protein-like I"/>
    <property type="match status" value="1"/>
</dbReference>
<evidence type="ECO:0000256" key="4">
    <source>
        <dbReference type="SAM" id="SignalP"/>
    </source>
</evidence>
<proteinExistence type="inferred from homology"/>
<keyword evidence="2 4" id="KW-0732">Signal</keyword>
<dbReference type="InterPro" id="IPR028082">
    <property type="entry name" value="Peripla_BP_I"/>
</dbReference>
<dbReference type="PANTHER" id="PTHR30483">
    <property type="entry name" value="LEUCINE-SPECIFIC-BINDING PROTEIN"/>
    <property type="match status" value="1"/>
</dbReference>
<organism evidence="6 7">
    <name type="scientific">Marinovum algicola</name>
    <dbReference type="NCBI Taxonomy" id="42444"/>
    <lineage>
        <taxon>Bacteria</taxon>
        <taxon>Pseudomonadati</taxon>
        <taxon>Pseudomonadota</taxon>
        <taxon>Alphaproteobacteria</taxon>
        <taxon>Rhodobacterales</taxon>
        <taxon>Roseobacteraceae</taxon>
        <taxon>Marinovum</taxon>
    </lineage>
</organism>
<dbReference type="Gene3D" id="3.40.50.2300">
    <property type="match status" value="2"/>
</dbReference>
<evidence type="ECO:0000259" key="5">
    <source>
        <dbReference type="Pfam" id="PF13458"/>
    </source>
</evidence>
<dbReference type="GeneID" id="80819875"/>
<reference evidence="6 7" key="1">
    <citation type="submission" date="2016-10" db="EMBL/GenBank/DDBJ databases">
        <authorList>
            <person name="Varghese N."/>
            <person name="Submissions S."/>
        </authorList>
    </citation>
    <scope>NUCLEOTIDE SEQUENCE [LARGE SCALE GENOMIC DNA]</scope>
    <source>
        <strain evidence="6 7">FF3</strain>
    </source>
</reference>
<dbReference type="InterPro" id="IPR028081">
    <property type="entry name" value="Leu-bd"/>
</dbReference>
<dbReference type="CDD" id="cd06359">
    <property type="entry name" value="PBP1_Nba-like"/>
    <property type="match status" value="1"/>
</dbReference>
<comment type="caution">
    <text evidence="6">The sequence shown here is derived from an EMBL/GenBank/DDBJ whole genome shotgun (WGS) entry which is preliminary data.</text>
</comment>
<dbReference type="AlphaFoldDB" id="A0A975WCW8"/>
<dbReference type="EMBL" id="FNYY01000015">
    <property type="protein sequence ID" value="SEJ96153.1"/>
    <property type="molecule type" value="Genomic_DNA"/>
</dbReference>
<feature type="chain" id="PRO_5037977222" evidence="4">
    <location>
        <begin position="22"/>
        <end position="378"/>
    </location>
</feature>
<evidence type="ECO:0000256" key="1">
    <source>
        <dbReference type="ARBA" id="ARBA00010062"/>
    </source>
</evidence>
<sequence>MKLKSIILAATMATAATGVTAEGVKVGMITTLSGGGAGLGIDVRDGFMLAVAQSGRDDIEVVIEDDQRKPDVAVQLSDKMIQSEKVDILTGIIWSNLAMAVVPGAVAQGKIYLSPNAGPSALAGQACHQNYFNVAWQNDNLHEAAGAYANDAGHTNSFILAPNYPAGKDALTGFKRFFEGDLAGEIYTKLGQTDYAAEIAQIRASGADSVFFFLPGGMGISFLKQYADSGVDLPVVGPAFSFDQGILQAVGDAALGVKNTSQWSKDIDNATNKAFVESFQDEYGRLPSLYASQGFDTANLMISAMEKADISDQEAFRAALKEADFSSTRGDFAFAANNHPVQDIYVREVIKEGDVYTNKIIGVALEDRSNAFLDACKM</sequence>
<comment type="similarity">
    <text evidence="1">Belongs to the leucine-binding protein family.</text>
</comment>
<dbReference type="GO" id="GO:0006865">
    <property type="term" value="P:amino acid transport"/>
    <property type="evidence" value="ECO:0007669"/>
    <property type="project" value="UniProtKB-KW"/>
</dbReference>
<evidence type="ECO:0000313" key="6">
    <source>
        <dbReference type="EMBL" id="SEJ96153.1"/>
    </source>
</evidence>
<dbReference type="InterPro" id="IPR051010">
    <property type="entry name" value="BCAA_transport"/>
</dbReference>
<accession>A0A975WCW8</accession>
<evidence type="ECO:0000313" key="7">
    <source>
        <dbReference type="Proteomes" id="UP000182932"/>
    </source>
</evidence>
<keyword evidence="3" id="KW-0029">Amino-acid transport</keyword>
<protein>
    <submittedName>
        <fullName evidence="6">Amino acid/amide ABC transporter substrate-binding protein, HAAT family</fullName>
    </submittedName>
</protein>
<name>A0A975WCW8_9RHOB</name>